<evidence type="ECO:0000256" key="1">
    <source>
        <dbReference type="SAM" id="SignalP"/>
    </source>
</evidence>
<feature type="non-terminal residue" evidence="2">
    <location>
        <position position="74"/>
    </location>
</feature>
<dbReference type="AlphaFoldDB" id="A0A0B7BWS6"/>
<feature type="signal peptide" evidence="1">
    <location>
        <begin position="1"/>
        <end position="16"/>
    </location>
</feature>
<sequence>MWMYLYLCILIMCSDTLDWFDTLQGVRQLCIMPSLMFNMYTVTIVRNVMEDDEKEQYNPFVIKGREILEPRYSD</sequence>
<keyword evidence="1" id="KW-0732">Signal</keyword>
<evidence type="ECO:0000313" key="2">
    <source>
        <dbReference type="EMBL" id="CEK96831.1"/>
    </source>
</evidence>
<protein>
    <submittedName>
        <fullName evidence="2">Uncharacterized protein</fullName>
    </submittedName>
</protein>
<proteinExistence type="predicted"/>
<dbReference type="EMBL" id="HACG01049966">
    <property type="protein sequence ID" value="CEK96831.1"/>
    <property type="molecule type" value="Transcribed_RNA"/>
</dbReference>
<accession>A0A0B7BWS6</accession>
<name>A0A0B7BWS6_9EUPU</name>
<reference evidence="2" key="1">
    <citation type="submission" date="2014-12" db="EMBL/GenBank/DDBJ databases">
        <title>Insight into the proteome of Arion vulgaris.</title>
        <authorList>
            <person name="Aradska J."/>
            <person name="Bulat T."/>
            <person name="Smidak R."/>
            <person name="Sarate P."/>
            <person name="Gangsoo J."/>
            <person name="Sialana F."/>
            <person name="Bilban M."/>
            <person name="Lubec G."/>
        </authorList>
    </citation>
    <scope>NUCLEOTIDE SEQUENCE</scope>
    <source>
        <tissue evidence="2">Skin</tissue>
    </source>
</reference>
<feature type="chain" id="PRO_5002124886" evidence="1">
    <location>
        <begin position="17"/>
        <end position="74"/>
    </location>
</feature>
<organism evidence="2">
    <name type="scientific">Arion vulgaris</name>
    <dbReference type="NCBI Taxonomy" id="1028688"/>
    <lineage>
        <taxon>Eukaryota</taxon>
        <taxon>Metazoa</taxon>
        <taxon>Spiralia</taxon>
        <taxon>Lophotrochozoa</taxon>
        <taxon>Mollusca</taxon>
        <taxon>Gastropoda</taxon>
        <taxon>Heterobranchia</taxon>
        <taxon>Euthyneura</taxon>
        <taxon>Panpulmonata</taxon>
        <taxon>Eupulmonata</taxon>
        <taxon>Stylommatophora</taxon>
        <taxon>Helicina</taxon>
        <taxon>Arionoidea</taxon>
        <taxon>Arionidae</taxon>
        <taxon>Arion</taxon>
    </lineage>
</organism>
<gene>
    <name evidence="2" type="primary">ORF213633</name>
</gene>